<dbReference type="PROSITE" id="PS00022">
    <property type="entry name" value="EGF_1"/>
    <property type="match status" value="5"/>
</dbReference>
<dbReference type="Pfam" id="PF00008">
    <property type="entry name" value="EGF"/>
    <property type="match status" value="2"/>
</dbReference>
<dbReference type="Gene3D" id="2.60.40.10">
    <property type="entry name" value="Immunoglobulins"/>
    <property type="match status" value="13"/>
</dbReference>
<dbReference type="CDD" id="cd05743">
    <property type="entry name" value="Ig_Perlecan_like"/>
    <property type="match status" value="1"/>
</dbReference>
<evidence type="ECO:0000256" key="12">
    <source>
        <dbReference type="ARBA" id="ARBA00023319"/>
    </source>
</evidence>
<feature type="domain" description="Ig-like" evidence="21">
    <location>
        <begin position="2034"/>
        <end position="2122"/>
    </location>
</feature>
<feature type="domain" description="Laminin G" evidence="18">
    <location>
        <begin position="3048"/>
        <end position="3261"/>
    </location>
</feature>
<dbReference type="InterPro" id="IPR023415">
    <property type="entry name" value="LDLR_class-A_CS"/>
</dbReference>
<feature type="disulfide bond" evidence="14">
    <location>
        <begin position="289"/>
        <end position="301"/>
    </location>
</feature>
<evidence type="ECO:0000256" key="11">
    <source>
        <dbReference type="ARBA" id="ARBA00023292"/>
    </source>
</evidence>
<keyword evidence="9 13" id="KW-1015">Disulfide bond</keyword>
<dbReference type="SMART" id="SM00181">
    <property type="entry name" value="EGF"/>
    <property type="match status" value="6"/>
</dbReference>
<dbReference type="InterPro" id="IPR007110">
    <property type="entry name" value="Ig-like_dom"/>
</dbReference>
<dbReference type="EMBL" id="JAATIS010005477">
    <property type="protein sequence ID" value="KAG2459685.1"/>
    <property type="molecule type" value="Genomic_DNA"/>
</dbReference>
<dbReference type="Gene3D" id="4.10.400.10">
    <property type="entry name" value="Low-density Lipoprotein Receptor"/>
    <property type="match status" value="4"/>
</dbReference>
<dbReference type="PROSITE" id="PS01248">
    <property type="entry name" value="EGF_LAM_1"/>
    <property type="match status" value="2"/>
</dbReference>
<evidence type="ECO:0000256" key="9">
    <source>
        <dbReference type="ARBA" id="ARBA00023157"/>
    </source>
</evidence>
<comment type="caution">
    <text evidence="23">The sequence shown here is derived from an EMBL/GenBank/DDBJ whole genome shotgun (WGS) entry which is preliminary data.</text>
</comment>
<feature type="domain" description="Ig-like" evidence="21">
    <location>
        <begin position="1564"/>
        <end position="1641"/>
    </location>
</feature>
<feature type="disulfide bond" evidence="14">
    <location>
        <begin position="249"/>
        <end position="261"/>
    </location>
</feature>
<feature type="disulfide bond" evidence="14">
    <location>
        <begin position="268"/>
        <end position="283"/>
    </location>
</feature>
<feature type="domain" description="Ig-like" evidence="21">
    <location>
        <begin position="1846"/>
        <end position="1932"/>
    </location>
</feature>
<dbReference type="CDD" id="cd00112">
    <property type="entry name" value="LDLa"/>
    <property type="match status" value="4"/>
</dbReference>
<feature type="domain" description="Ig-like" evidence="21">
    <location>
        <begin position="2220"/>
        <end position="2302"/>
    </location>
</feature>
<dbReference type="FunFam" id="2.60.40.10:FF:000644">
    <property type="entry name" value="Basement membrane-specific heparan sulfate proteoglycan core protein"/>
    <property type="match status" value="1"/>
</dbReference>
<evidence type="ECO:0000259" key="21">
    <source>
        <dbReference type="PROSITE" id="PS50835"/>
    </source>
</evidence>
<dbReference type="InterPro" id="IPR036179">
    <property type="entry name" value="Ig-like_dom_sf"/>
</dbReference>
<dbReference type="SUPFAM" id="SSF48726">
    <property type="entry name" value="Immunoglobulin"/>
    <property type="match status" value="13"/>
</dbReference>
<feature type="domain" description="Ig-like" evidence="21">
    <location>
        <begin position="1943"/>
        <end position="2029"/>
    </location>
</feature>
<dbReference type="InterPro" id="IPR002172">
    <property type="entry name" value="LDrepeatLR_classA_rpt"/>
</dbReference>
<dbReference type="FunFam" id="2.60.40.10:FF:000700">
    <property type="entry name" value="Basement membrane-specific heparan sulfate proteoglycan core protein"/>
    <property type="match status" value="1"/>
</dbReference>
<feature type="domain" description="EGF-like" evidence="19">
    <location>
        <begin position="2765"/>
        <end position="2803"/>
    </location>
</feature>
<feature type="domain" description="Ig-like" evidence="21">
    <location>
        <begin position="1461"/>
        <end position="1561"/>
    </location>
</feature>
<feature type="domain" description="Laminin G" evidence="18">
    <location>
        <begin position="2537"/>
        <end position="2729"/>
    </location>
</feature>
<dbReference type="Pfam" id="PF02210">
    <property type="entry name" value="Laminin_G_2"/>
    <property type="match status" value="1"/>
</dbReference>
<keyword evidence="7" id="KW-0272">Extracellular matrix</keyword>
<feature type="region of interest" description="Disordered" evidence="16">
    <location>
        <begin position="1188"/>
        <end position="1249"/>
    </location>
</feature>
<evidence type="ECO:0000256" key="5">
    <source>
        <dbReference type="ARBA" id="ARBA00022729"/>
    </source>
</evidence>
<feature type="disulfide bond" evidence="15">
    <location>
        <begin position="1053"/>
        <end position="1062"/>
    </location>
</feature>
<evidence type="ECO:0000256" key="13">
    <source>
        <dbReference type="PROSITE-ProRule" id="PRU00076"/>
    </source>
</evidence>
<dbReference type="PROSITE" id="PS50835">
    <property type="entry name" value="IG_LIKE"/>
    <property type="match status" value="13"/>
</dbReference>
<dbReference type="InterPro" id="IPR000082">
    <property type="entry name" value="SEA_dom"/>
</dbReference>
<dbReference type="GO" id="GO:0030424">
    <property type="term" value="C:axon"/>
    <property type="evidence" value="ECO:0007669"/>
    <property type="project" value="TreeGrafter"/>
</dbReference>
<dbReference type="SMART" id="SM00409">
    <property type="entry name" value="IG"/>
    <property type="match status" value="13"/>
</dbReference>
<feature type="domain" description="Ig-like" evidence="21">
    <location>
        <begin position="1662"/>
        <end position="1745"/>
    </location>
</feature>
<evidence type="ECO:0000256" key="16">
    <source>
        <dbReference type="SAM" id="MobiDB-lite"/>
    </source>
</evidence>
<keyword evidence="7" id="KW-0964">Secreted</keyword>
<evidence type="ECO:0000259" key="22">
    <source>
        <dbReference type="PROSITE" id="PS51115"/>
    </source>
</evidence>
<evidence type="ECO:0000256" key="1">
    <source>
        <dbReference type="ARBA" id="ARBA00004236"/>
    </source>
</evidence>
<dbReference type="CDD" id="cd00110">
    <property type="entry name" value="LamG"/>
    <property type="match status" value="3"/>
</dbReference>
<feature type="non-terminal residue" evidence="23">
    <location>
        <position position="1"/>
    </location>
</feature>
<dbReference type="GO" id="GO:0005886">
    <property type="term" value="C:plasma membrane"/>
    <property type="evidence" value="ECO:0007669"/>
    <property type="project" value="UniProtKB-SubCell"/>
</dbReference>
<dbReference type="Proteomes" id="UP000886611">
    <property type="component" value="Unassembled WGS sequence"/>
</dbReference>
<dbReference type="SMART" id="SM00281">
    <property type="entry name" value="LamB"/>
    <property type="match status" value="3"/>
</dbReference>
<proteinExistence type="predicted"/>
<feature type="domain" description="Ig-like" evidence="21">
    <location>
        <begin position="370"/>
        <end position="447"/>
    </location>
</feature>
<dbReference type="FunFam" id="2.60.40.10:FF:000349">
    <property type="entry name" value="Basement membrane-specific heparan sulfate proteoglycan core protein"/>
    <property type="match status" value="1"/>
</dbReference>
<dbReference type="InterPro" id="IPR001881">
    <property type="entry name" value="EGF-like_Ca-bd_dom"/>
</dbReference>
<dbReference type="SUPFAM" id="SSF57424">
    <property type="entry name" value="LDL receptor-like module"/>
    <property type="match status" value="4"/>
</dbReference>
<dbReference type="InterPro" id="IPR000034">
    <property type="entry name" value="Laminin_IV"/>
</dbReference>
<evidence type="ECO:0000313" key="23">
    <source>
        <dbReference type="EMBL" id="KAG2459685.1"/>
    </source>
</evidence>
<dbReference type="PROSITE" id="PS50026">
    <property type="entry name" value="EGF_3"/>
    <property type="match status" value="4"/>
</dbReference>
<dbReference type="SMART" id="SM00179">
    <property type="entry name" value="EGF_CA"/>
    <property type="match status" value="2"/>
</dbReference>
<dbReference type="PROSITE" id="PS01186">
    <property type="entry name" value="EGF_2"/>
    <property type="match status" value="2"/>
</dbReference>
<evidence type="ECO:0000259" key="19">
    <source>
        <dbReference type="PROSITE" id="PS50026"/>
    </source>
</evidence>
<feature type="domain" description="Laminin IV type A" evidence="22">
    <location>
        <begin position="1177"/>
        <end position="1380"/>
    </location>
</feature>
<dbReference type="Gene3D" id="2.60.120.200">
    <property type="match status" value="3"/>
</dbReference>
<dbReference type="PANTHER" id="PTHR45080:SF30">
    <property type="entry name" value="HEPARAN SULFATE PROTEOGLYCAN 2"/>
    <property type="match status" value="1"/>
</dbReference>
<evidence type="ECO:0000259" key="18">
    <source>
        <dbReference type="PROSITE" id="PS50025"/>
    </source>
</evidence>
<comment type="subcellular location">
    <subcellularLocation>
        <location evidence="1">Cell membrane</location>
    </subcellularLocation>
    <subcellularLocation>
        <location evidence="2">Secreted</location>
        <location evidence="2">Extracellular space</location>
        <location evidence="2">Extracellular matrix</location>
        <location evidence="2">Basement membrane</location>
    </subcellularLocation>
</comment>
<dbReference type="FunFam" id="2.10.25.10:FF:000307">
    <property type="entry name" value="Basement membrane-specific heparan sulfate proteoglycan core protein"/>
    <property type="match status" value="1"/>
</dbReference>
<feature type="domain" description="Ig-like" evidence="21">
    <location>
        <begin position="2130"/>
        <end position="2211"/>
    </location>
</feature>
<keyword evidence="6" id="KW-0677">Repeat</keyword>
<comment type="caution">
    <text evidence="13">Lacks conserved residue(s) required for the propagation of feature annotation.</text>
</comment>
<dbReference type="CDD" id="cd00054">
    <property type="entry name" value="EGF_CA"/>
    <property type="match status" value="3"/>
</dbReference>
<sequence length="3263" mass="356834">MHLFTSPFPFMVQASLTCTSMILRPEIPALRRSVHCRSVFCGAIAFHSSSTMQSRRSVYYRALVNFTNSIDFVPALEDITSTEFQEVSEAVVDTLESEYRKIPGDQTVSLVLIKDIHGSVFVELDVGSDFNSNDQQIERVLYSVIRSGSIASYDTSVTGFQFRRLGEVITSPRTCTAEEFTCQDGECIEIGFRCDDRIDCRDMSDEIGCEEITTARPVVTTRPRPSPTTKQVLVTRPPPRTVAPAGRPCRLDEAVCQNGQCIPRDYLCDGERDCNDGSDELSCGTQSPCEPNEFKCQNGRCALKLWRCDGDNDCGDNSDETSCPTKGPGEECAPEQFVCVSSRQCIPASYQCDEETDCPDRSDEVGCTPPDVIRPPEETIMANKGETVQFTCIAVGVPTPIITWRLNWGHIPLSGRITMTSKEGRGTLIIRDVKDADQGAYTCEAINAKGMVFGIPDGVLIIKQQTGPCPSGYFNVKDNSRCIPCFCFGITQNCQSTQRLRKKLTLRFTEPYDFKGVNVSFPSKPASPPLTSSQILINPDYEEFQLVDLSRRFLNLESFWTLPAPFLGNKVDSYGGFLSYKVRYTLARGQTEPEERPDVTIIGNGQKLIYRRKVNVPPNQTSQQRIQFIEDNWQHESGDAVTRETLMMTLVNLDAINIRTVYDNKMVSVGLSDITMDTTTLEHTNQGSADTVEQCRCPPGYTGLSCESCAPGFERIKEGPYLGTCAGCHCNGHASTCDPVSGYCLQNAVGVLCDECKTGFFHLSKDDPDGCTPCFCMGITRQCTSSLWSRDQVRASNDDQQRMLFTLSNSANTRTINTGILRQGSTELTFRTFSELPSDIYYWVLPDRFKGDKVTSYGGELSYTIRYTPRPGSSLVYNRPDVVLQGNDIFLEHFSETQPIPGSPTTITLVFRESAWRRADGQPCTREHLLMALANIGVFMIRATYAERMIESSISNIRMDIAVPYSTGKEKASEVEECACPTGYSGPSCQQEATSETCAYVCCKWLGLLGCAAGYSGNPLLGQPCRDNINGGCVCDPKGSLSDRCDVSGQCLCKMHVEGRSCSSCKTGYFHLSPDQRDGCLSCFCMGVTQQCTSSSYYRDQIATSFAPGNFQNFALLNRQRSNRISTGFTVEVGASGDTQLSYSQFNQLGQELHYWQLPEDYQGDKSPAEIEEMKRLDDEIWELISSFSSNSLPPTPAPELAPPQLSSKTQSSPSATRSSSSFHSPPSSLSSTARAQQRPSPLAAPPGYSSNLHDFKVGSYGGRLRYTLSYNAGARGSPLRDADVQISGNDIMLVAYHDEHLRPKEQRSFEIVFREQFWKRPDGQQATREHLLMVLADLDDILIRASYSTDMISASISKVSMDVAVPNYTGLQQALEVEQCRCPPGYQGLSCQDTLGRLEDSTLDTVKYASAVVIQILAIQRLGPVRIACTILLVSSVISVPPASMVTQLLEHQKIASLVPALQLTLRTDSYAFLVQVEPRKAVISQGGEATLHCQASGSPPHYYYWSRGDGRQIPSSAQIRHQGQELHFSRLQPSDAGVYLCTCRGLHYANTSRAELIVTAEPSKAIQVTVEEPTMQRVSVGSTVNFICTAKSKSPAYTLVWTRQNNGKLPDRAMDFNGILTIHNVQPEDQGRYICTGSNMFDMDEGTAVLGIQAVVGVQPVATVDPPVLTIQQGQRAEFHCSVTGNPQPSIEWLGGQGNRISPHAIIQGGSLVIPAVERADEAEYLCKALNAHGEHVARAVLYVHSASLPHIQVSPQRMSANEGETVRLYCRAGGTPSPALSWKKLGGHLPSQARMERTDIGTLVIPSIKSSDAGIYLCVGTNAIGSSEARIEVSVIVENPNYGEVLEMCICLMENPTFNLSWKIPTLYPLSQYRQINEKSISANLYINDEKLVSGPRLRILQASAADIGTYTCRATSALGTEEASVSLSVTSQQSRQQSPIISIEPHSAVVRQGEIASFRCRVFSGTQPIKIEWKMGNNQPLQDNVKIGPDGSVLTIASARYSNQGGYRCVASNLFGITHSIASLTVKGPPTVSVTPKGTIRVKVGEPINLECNGAGDPRPTVTWRRLNDAQKLIIQSPVPMDSNAVMQILAARHEDSGTYVCVARNQVGTVQAQVEVIVEGGPIVPTIPIASVDEPMLIVVEGGTATLRCSASGYPTPTITWSKLRAPLPWKHNIVNNTLMLPNVGRQDSGQYICNATNVMGTSEITIMLDVETLPYATTLEDSLSVQVGEVIRLQCLAHGSAPLKYQWFKVNGTLPSRARVQESTLQINLAATTDSGTYKCVVSNKVGTSESFASVTVMSHLEVRVSPHIEVKGPGSSVEFICSATGDRQTKIEWIKEGGHLPPNHRIVNGILRIENLEKANEGVYICKASSRAGQAEDRAKLTVQALPKVMINVRTQVQMVMVGNAVEFECEAIGDPKPVISWSKVDGDLPSHIMVKEGMLRIDQVKESDAGHYRCTATNEVGSVQSEVVLNVQTLPVIAAQPEVKEVTEGSTAVFPCLASGYPIPDIKWTKLEGELPSNASVEGNVLTIPFVTSVHTGTYVCTASNNQGKVQAFSMLKVRERVVPYFTQTPLSYLTLPTIKNAYKTFHIKITFRPDTPDDQTLSLFVHRFDVGSGMATIRYPSPIKLGEFHTVVLYRNQTQGSIVVDGQNPVKGSSQGKFQGLDLNEQLYVGGYPDYKAISKTTGLTSGFVGCIRQLIIQDDEVIFKDLDRSSTGISNCPTCRDQPCQNGGLCRDSEASSYVCDCPRRFTGSNCEHYSALHCHPEACGPDATCINRPSGDGYDCRCHLGKSGDKCTEGTLVTTPSFNGETSFITYPPLTNIHYDLRIDLEFKPIFPDGLLFFSGGKKAKVEDFVSIAIIDRYVEFRYELGTGMAVLRSAGPLVLGRWHRITAERNNQHGTLKINDEKVISKSSPGKAQGLNIHTPMYLGGVPNLNIIPKPANISELFEGCIGEVSINGKKVDISYSFTRSEDISQCTDDSPCDRMPCLNKGTCFLTGEYEYQCICKEGYEGDRCEIIVDMCLAENPCMNGAVCTKKQCVCPMGFTGQFCEKVNPVLFIHSSPEAPETIELEIHTTSPDGVLLWQGVELGENGKGQDFISLGLENGHVVFSYQLGSGEAKIISEDPINDGDWHKVTAVRYGNTSLTLGSNLNSGNGDELCCLCSFRAGRHGYIQVDGDDVVTGESGGAKVMVNTKGSIYLGGTPDIEILTGGKFQSGITGCIKNLVLMNAQPGEAPHQPIDLQVHAEDGVNVKECPS</sequence>
<evidence type="ECO:0000256" key="4">
    <source>
        <dbReference type="ARBA" id="ARBA00022536"/>
    </source>
</evidence>
<dbReference type="Pfam" id="PF00053">
    <property type="entry name" value="EGF_laminin"/>
    <property type="match status" value="3"/>
</dbReference>
<feature type="disulfide bond" evidence="15">
    <location>
        <begin position="1033"/>
        <end position="1045"/>
    </location>
</feature>
<dbReference type="SMART" id="SM00200">
    <property type="entry name" value="SEA"/>
    <property type="match status" value="1"/>
</dbReference>
<feature type="domain" description="Laminin IV type A" evidence="22">
    <location>
        <begin position="800"/>
        <end position="977"/>
    </location>
</feature>
<feature type="domain" description="EGF-like" evidence="19">
    <location>
        <begin position="2985"/>
        <end position="3022"/>
    </location>
</feature>
<keyword evidence="10" id="KW-0325">Glycoprotein</keyword>
<dbReference type="InterPro" id="IPR002049">
    <property type="entry name" value="LE_dom"/>
</dbReference>
<dbReference type="GO" id="GO:0072359">
    <property type="term" value="P:circulatory system development"/>
    <property type="evidence" value="ECO:0007669"/>
    <property type="project" value="UniProtKB-ARBA"/>
</dbReference>
<feature type="domain" description="Laminin G" evidence="18">
    <location>
        <begin position="2809"/>
        <end position="2989"/>
    </location>
</feature>
<dbReference type="InterPro" id="IPR000742">
    <property type="entry name" value="EGF"/>
</dbReference>
<feature type="non-terminal residue" evidence="23">
    <location>
        <position position="3263"/>
    </location>
</feature>
<dbReference type="CDD" id="cd05754">
    <property type="entry name" value="IgI_Perlecan_like"/>
    <property type="match status" value="1"/>
</dbReference>
<feature type="domain" description="SEA" evidence="17">
    <location>
        <begin position="56"/>
        <end position="162"/>
    </location>
</feature>
<feature type="disulfide bond" evidence="14">
    <location>
        <begin position="352"/>
        <end position="367"/>
    </location>
</feature>
<evidence type="ECO:0000313" key="24">
    <source>
        <dbReference type="Proteomes" id="UP000886611"/>
    </source>
</evidence>
<dbReference type="FunFam" id="4.10.400.10:FF:000058">
    <property type="entry name" value="Basement membrane-specific heparan sulfate proteoglycan core protein"/>
    <property type="match status" value="1"/>
</dbReference>
<feature type="disulfide bond" evidence="14">
    <location>
        <begin position="256"/>
        <end position="274"/>
    </location>
</feature>
<gene>
    <name evidence="23" type="primary">Hspg2_0</name>
    <name evidence="23" type="ORF">GTO96_0018992</name>
</gene>
<dbReference type="Pfam" id="PF13927">
    <property type="entry name" value="Ig_3"/>
    <property type="match status" value="6"/>
</dbReference>
<dbReference type="GO" id="GO:0008046">
    <property type="term" value="F:axon guidance receptor activity"/>
    <property type="evidence" value="ECO:0007669"/>
    <property type="project" value="TreeGrafter"/>
</dbReference>
<feature type="domain" description="Laminin IV type A" evidence="22">
    <location>
        <begin position="509"/>
        <end position="694"/>
    </location>
</feature>
<dbReference type="PRINTS" id="PR00261">
    <property type="entry name" value="LDLRECEPTOR"/>
</dbReference>
<dbReference type="FunFam" id="2.60.40.10:FF:000273">
    <property type="entry name" value="contactin-3 isoform X1"/>
    <property type="match status" value="1"/>
</dbReference>
<keyword evidence="11 15" id="KW-0424">Laminin EGF-like domain</keyword>
<dbReference type="SMART" id="SM00408">
    <property type="entry name" value="IGc2"/>
    <property type="match status" value="13"/>
</dbReference>
<dbReference type="FunFam" id="2.60.40.10:FF:001104">
    <property type="entry name" value="Heparan sulfate proteoglycan 2"/>
    <property type="match status" value="1"/>
</dbReference>
<dbReference type="FunFam" id="2.10.25.10:FF:000185">
    <property type="entry name" value="basement membrane-specific heparan sulfate proteoglycan core protein-like"/>
    <property type="match status" value="1"/>
</dbReference>
<protein>
    <submittedName>
        <fullName evidence="23">PGBM protein</fullName>
    </submittedName>
</protein>
<dbReference type="SUPFAM" id="SSF49899">
    <property type="entry name" value="Concanavalin A-like lectins/glucanases"/>
    <property type="match status" value="3"/>
</dbReference>
<name>A0A8X7X1Y9_POLSE</name>
<dbReference type="GO" id="GO:0007156">
    <property type="term" value="P:homophilic cell adhesion via plasma membrane adhesion molecules"/>
    <property type="evidence" value="ECO:0007669"/>
    <property type="project" value="TreeGrafter"/>
</dbReference>
<dbReference type="InterPro" id="IPR003599">
    <property type="entry name" value="Ig_sub"/>
</dbReference>
<dbReference type="GO" id="GO:0005509">
    <property type="term" value="F:calcium ion binding"/>
    <property type="evidence" value="ECO:0007669"/>
    <property type="project" value="InterPro"/>
</dbReference>
<keyword evidence="24" id="KW-1185">Reference proteome</keyword>
<feature type="domain" description="Ig-like" evidence="21">
    <location>
        <begin position="2394"/>
        <end position="2478"/>
    </location>
</feature>
<dbReference type="PROSITE" id="PS50068">
    <property type="entry name" value="LDLRA_2"/>
    <property type="match status" value="4"/>
</dbReference>
<feature type="domain" description="Ig-like" evidence="21">
    <location>
        <begin position="2483"/>
        <end position="2565"/>
    </location>
</feature>
<dbReference type="PROSITE" id="PS50025">
    <property type="entry name" value="LAM_G_DOMAIN"/>
    <property type="match status" value="3"/>
</dbReference>
<dbReference type="CDD" id="cd00055">
    <property type="entry name" value="EGF_Lam"/>
    <property type="match status" value="3"/>
</dbReference>
<keyword evidence="5" id="KW-0732">Signal</keyword>
<dbReference type="FunFam" id="2.60.40.10:FF:000709">
    <property type="entry name" value="basement membrane-specific heparan sulfate proteoglycan core protein"/>
    <property type="match status" value="1"/>
</dbReference>
<dbReference type="PROSITE" id="PS51115">
    <property type="entry name" value="LAMININ_IVA"/>
    <property type="match status" value="3"/>
</dbReference>
<evidence type="ECO:0000259" key="17">
    <source>
        <dbReference type="PROSITE" id="PS50024"/>
    </source>
</evidence>
<dbReference type="InterPro" id="IPR013783">
    <property type="entry name" value="Ig-like_fold"/>
</dbReference>
<dbReference type="Pfam" id="PF00052">
    <property type="entry name" value="Laminin_B"/>
    <property type="match status" value="3"/>
</dbReference>
<dbReference type="Pfam" id="PF00054">
    <property type="entry name" value="Laminin_G_1"/>
    <property type="match status" value="2"/>
</dbReference>
<dbReference type="GO" id="GO:0043025">
    <property type="term" value="C:neuronal cell body"/>
    <property type="evidence" value="ECO:0007669"/>
    <property type="project" value="TreeGrafter"/>
</dbReference>
<organism evidence="23 24">
    <name type="scientific">Polypterus senegalus</name>
    <name type="common">Senegal bichir</name>
    <dbReference type="NCBI Taxonomy" id="55291"/>
    <lineage>
        <taxon>Eukaryota</taxon>
        <taxon>Metazoa</taxon>
        <taxon>Chordata</taxon>
        <taxon>Craniata</taxon>
        <taxon>Vertebrata</taxon>
        <taxon>Euteleostomi</taxon>
        <taxon>Actinopterygii</taxon>
        <taxon>Polypteriformes</taxon>
        <taxon>Polypteridae</taxon>
        <taxon>Polypterus</taxon>
    </lineage>
</organism>
<keyword evidence="3" id="KW-1003">Cell membrane</keyword>
<evidence type="ECO:0000256" key="3">
    <source>
        <dbReference type="ARBA" id="ARBA00022475"/>
    </source>
</evidence>
<dbReference type="GO" id="GO:0050808">
    <property type="term" value="P:synapse organization"/>
    <property type="evidence" value="ECO:0007669"/>
    <property type="project" value="TreeGrafter"/>
</dbReference>
<dbReference type="InterPro" id="IPR001791">
    <property type="entry name" value="Laminin_G"/>
</dbReference>
<dbReference type="SMART" id="SM00192">
    <property type="entry name" value="LDLa"/>
    <property type="match status" value="4"/>
</dbReference>
<dbReference type="InterPro" id="IPR003598">
    <property type="entry name" value="Ig_sub2"/>
</dbReference>
<evidence type="ECO:0000256" key="7">
    <source>
        <dbReference type="ARBA" id="ARBA00022869"/>
    </source>
</evidence>
<dbReference type="PROSITE" id="PS01209">
    <property type="entry name" value="LDLRA_1"/>
    <property type="match status" value="2"/>
</dbReference>
<feature type="disulfide bond" evidence="14">
    <location>
        <begin position="175"/>
        <end position="187"/>
    </location>
</feature>
<feature type="domain" description="Ig-like" evidence="21">
    <location>
        <begin position="2321"/>
        <end position="2389"/>
    </location>
</feature>
<evidence type="ECO:0000256" key="15">
    <source>
        <dbReference type="PROSITE-ProRule" id="PRU00460"/>
    </source>
</evidence>
<feature type="disulfide bond" evidence="13">
    <location>
        <begin position="2774"/>
        <end position="2791"/>
    </location>
</feature>
<dbReference type="InterPro" id="IPR036055">
    <property type="entry name" value="LDL_receptor-like_sf"/>
</dbReference>
<dbReference type="Pfam" id="PF00057">
    <property type="entry name" value="Ldl_recept_a"/>
    <property type="match status" value="4"/>
</dbReference>
<dbReference type="Pfam" id="PF07679">
    <property type="entry name" value="I-set"/>
    <property type="match status" value="6"/>
</dbReference>
<keyword evidence="8" id="KW-0472">Membrane</keyword>
<feature type="disulfide bond" evidence="13">
    <location>
        <begin position="3047"/>
        <end position="3056"/>
    </location>
</feature>
<dbReference type="FunFam" id="2.60.120.200:FF:000072">
    <property type="entry name" value="basement membrane-specific heparan sulfate proteoglycan core protein-like"/>
    <property type="match status" value="1"/>
</dbReference>
<dbReference type="InterPro" id="IPR013098">
    <property type="entry name" value="Ig_I-set"/>
</dbReference>
<feature type="disulfide bond" evidence="14">
    <location>
        <begin position="308"/>
        <end position="323"/>
    </location>
</feature>
<feature type="disulfide bond" evidence="14">
    <location>
        <begin position="194"/>
        <end position="209"/>
    </location>
</feature>
<dbReference type="SUPFAM" id="SSF57196">
    <property type="entry name" value="EGF/Laminin"/>
    <property type="match status" value="3"/>
</dbReference>
<dbReference type="InterPro" id="IPR050958">
    <property type="entry name" value="Cell_Adh-Cytoskel_Orgn"/>
</dbReference>
<dbReference type="Gene3D" id="2.10.25.10">
    <property type="entry name" value="Laminin"/>
    <property type="match status" value="5"/>
</dbReference>
<evidence type="ECO:0000256" key="6">
    <source>
        <dbReference type="ARBA" id="ARBA00022737"/>
    </source>
</evidence>
<evidence type="ECO:0000256" key="8">
    <source>
        <dbReference type="ARBA" id="ARBA00023136"/>
    </source>
</evidence>
<feature type="disulfide bond" evidence="14">
    <location>
        <begin position="296"/>
        <end position="314"/>
    </location>
</feature>
<accession>A0A8X7X1Y9</accession>
<evidence type="ECO:0000256" key="2">
    <source>
        <dbReference type="ARBA" id="ARBA00004302"/>
    </source>
</evidence>
<feature type="compositionally biased region" description="Low complexity" evidence="16">
    <location>
        <begin position="1203"/>
        <end position="1233"/>
    </location>
</feature>
<feature type="domain" description="EGF-like" evidence="19">
    <location>
        <begin position="2725"/>
        <end position="2762"/>
    </location>
</feature>
<evidence type="ECO:0000259" key="20">
    <source>
        <dbReference type="PROSITE" id="PS50027"/>
    </source>
</evidence>
<keyword evidence="12" id="KW-0393">Immunoglobulin domain</keyword>
<dbReference type="SMART" id="SM00180">
    <property type="entry name" value="EGF_Lam"/>
    <property type="match status" value="3"/>
</dbReference>
<keyword evidence="4 13" id="KW-0245">EGF-like domain</keyword>
<dbReference type="PANTHER" id="PTHR45080">
    <property type="entry name" value="CONTACTIN 5"/>
    <property type="match status" value="1"/>
</dbReference>
<dbReference type="InterPro" id="IPR013320">
    <property type="entry name" value="ConA-like_dom_sf"/>
</dbReference>
<dbReference type="FunFam" id="2.60.40.10:FF:000602">
    <property type="entry name" value="Basement membrane-specific heparan sulfate proteoglycan core protein"/>
    <property type="match status" value="1"/>
</dbReference>
<evidence type="ECO:0000256" key="14">
    <source>
        <dbReference type="PROSITE-ProRule" id="PRU00124"/>
    </source>
</evidence>
<dbReference type="GO" id="GO:0005604">
    <property type="term" value="C:basement membrane"/>
    <property type="evidence" value="ECO:0007669"/>
    <property type="project" value="UniProtKB-SubCell"/>
</dbReference>
<dbReference type="PROSITE" id="PS50024">
    <property type="entry name" value="SEA"/>
    <property type="match status" value="1"/>
</dbReference>
<feature type="domain" description="Laminin EGF-like" evidence="20">
    <location>
        <begin position="1033"/>
        <end position="1082"/>
    </location>
</feature>
<feature type="disulfide bond" evidence="13">
    <location>
        <begin position="3012"/>
        <end position="3021"/>
    </location>
</feature>
<feature type="disulfide bond" evidence="13">
    <location>
        <begin position="2793"/>
        <end position="2802"/>
    </location>
</feature>
<feature type="domain" description="Laminin EGF-like" evidence="20">
    <location>
        <begin position="728"/>
        <end position="773"/>
    </location>
</feature>
<evidence type="ECO:0000256" key="10">
    <source>
        <dbReference type="ARBA" id="ARBA00023180"/>
    </source>
</evidence>
<feature type="disulfide bond" evidence="14">
    <location>
        <begin position="182"/>
        <end position="200"/>
    </location>
</feature>
<keyword evidence="7" id="KW-0084">Basement membrane</keyword>
<feature type="domain" description="EGF-like" evidence="19">
    <location>
        <begin position="3024"/>
        <end position="3057"/>
    </location>
</feature>
<dbReference type="PROSITE" id="PS50027">
    <property type="entry name" value="EGF_LAM_2"/>
    <property type="match status" value="2"/>
</dbReference>
<dbReference type="SMART" id="SM00282">
    <property type="entry name" value="LamG"/>
    <property type="match status" value="3"/>
</dbReference>
<reference evidence="23 24" key="1">
    <citation type="journal article" date="2021" name="Cell">
        <title>Tracing the genetic footprints of vertebrate landing in non-teleost ray-finned fishes.</title>
        <authorList>
            <person name="Bi X."/>
            <person name="Wang K."/>
            <person name="Yang L."/>
            <person name="Pan H."/>
            <person name="Jiang H."/>
            <person name="Wei Q."/>
            <person name="Fang M."/>
            <person name="Yu H."/>
            <person name="Zhu C."/>
            <person name="Cai Y."/>
            <person name="He Y."/>
            <person name="Gan X."/>
            <person name="Zeng H."/>
            <person name="Yu D."/>
            <person name="Zhu Y."/>
            <person name="Jiang H."/>
            <person name="Qiu Q."/>
            <person name="Yang H."/>
            <person name="Zhang Y.E."/>
            <person name="Wang W."/>
            <person name="Zhu M."/>
            <person name="He S."/>
            <person name="Zhang G."/>
        </authorList>
    </citation>
    <scope>NUCLEOTIDE SEQUENCE [LARGE SCALE GENOMIC DNA]</scope>
    <source>
        <strain evidence="23">Bchr_013</strain>
    </source>
</reference>
<feature type="domain" description="Ig-like" evidence="21">
    <location>
        <begin position="1752"/>
        <end position="1837"/>
    </location>
</feature>
<feature type="disulfide bond" evidence="13">
    <location>
        <begin position="2752"/>
        <end position="2761"/>
    </location>
</feature>